<reference evidence="3 4" key="1">
    <citation type="submission" date="2019-05" db="EMBL/GenBank/DDBJ databases">
        <title>Genomes sequences of two Nocardia cyriacigeorgica environmental isolates, type strains Nocardia asteroides ATCC 19247 and Nocardia cyriacigeorgica DSM 44484.</title>
        <authorList>
            <person name="Vautrin F."/>
            <person name="Bergeron E."/>
            <person name="Dubost A."/>
            <person name="Abrouk D."/>
            <person name="Rodriguez Nava V."/>
            <person name="Pujic P."/>
        </authorList>
    </citation>
    <scope>NUCLEOTIDE SEQUENCE [LARGE SCALE GENOMIC DNA]</scope>
    <source>
        <strain evidence="3 4">EML 446</strain>
    </source>
</reference>
<keyword evidence="2" id="KW-0472">Membrane</keyword>
<dbReference type="RefSeq" id="WP_138453263.1">
    <property type="nucleotide sequence ID" value="NZ_JADLQD010000007.1"/>
</dbReference>
<evidence type="ECO:0000313" key="4">
    <source>
        <dbReference type="Proteomes" id="UP000306378"/>
    </source>
</evidence>
<evidence type="ECO:0000256" key="2">
    <source>
        <dbReference type="SAM" id="Phobius"/>
    </source>
</evidence>
<sequence>MYPTPPPHPNQPEPTPHHTQPTPPPTAFPLPPHLPPQPGIDPLWLERTRQRNMWLWALIAFAVVGSIGYWAYESAGIIALFLVLFFLAFVAFAILIVRALVRVGNKPQPVQPIMINYPTAPAQPGWYRDAQGVTRWHDGTNWTTYTHPPQP</sequence>
<name>A0A5R8N999_9NOCA</name>
<keyword evidence="2" id="KW-0812">Transmembrane</keyword>
<organism evidence="3 4">
    <name type="scientific">Nocardia cyriacigeorgica</name>
    <dbReference type="NCBI Taxonomy" id="135487"/>
    <lineage>
        <taxon>Bacteria</taxon>
        <taxon>Bacillati</taxon>
        <taxon>Actinomycetota</taxon>
        <taxon>Actinomycetes</taxon>
        <taxon>Mycobacteriales</taxon>
        <taxon>Nocardiaceae</taxon>
        <taxon>Nocardia</taxon>
    </lineage>
</organism>
<keyword evidence="2" id="KW-1133">Transmembrane helix</keyword>
<comment type="caution">
    <text evidence="3">The sequence shown here is derived from an EMBL/GenBank/DDBJ whole genome shotgun (WGS) entry which is preliminary data.</text>
</comment>
<accession>A0A5R8N999</accession>
<protein>
    <submittedName>
        <fullName evidence="3">DUF2510 domain-containing protein</fullName>
    </submittedName>
</protein>
<feature type="region of interest" description="Disordered" evidence="1">
    <location>
        <begin position="1"/>
        <end position="32"/>
    </location>
</feature>
<dbReference type="EMBL" id="VBUT01000019">
    <property type="protein sequence ID" value="TLF72216.1"/>
    <property type="molecule type" value="Genomic_DNA"/>
</dbReference>
<dbReference type="AlphaFoldDB" id="A0A5R8N999"/>
<feature type="compositionally biased region" description="Pro residues" evidence="1">
    <location>
        <begin position="1"/>
        <end position="14"/>
    </location>
</feature>
<proteinExistence type="predicted"/>
<gene>
    <name evidence="3" type="ORF">FEK34_29590</name>
</gene>
<evidence type="ECO:0000256" key="1">
    <source>
        <dbReference type="SAM" id="MobiDB-lite"/>
    </source>
</evidence>
<dbReference type="Proteomes" id="UP000306378">
    <property type="component" value="Unassembled WGS sequence"/>
</dbReference>
<feature type="transmembrane region" description="Helical" evidence="2">
    <location>
        <begin position="78"/>
        <end position="101"/>
    </location>
</feature>
<feature type="transmembrane region" description="Helical" evidence="2">
    <location>
        <begin position="53"/>
        <end position="72"/>
    </location>
</feature>
<feature type="compositionally biased region" description="Pro residues" evidence="1">
    <location>
        <begin position="21"/>
        <end position="32"/>
    </location>
</feature>
<evidence type="ECO:0000313" key="3">
    <source>
        <dbReference type="EMBL" id="TLF72216.1"/>
    </source>
</evidence>